<feature type="repeat" description="WD" evidence="11">
    <location>
        <begin position="120"/>
        <end position="161"/>
    </location>
</feature>
<evidence type="ECO:0000256" key="6">
    <source>
        <dbReference type="ARBA" id="ARBA00022737"/>
    </source>
</evidence>
<dbReference type="Pfam" id="PF00400">
    <property type="entry name" value="WD40"/>
    <property type="match status" value="2"/>
</dbReference>
<reference evidence="14 15" key="1">
    <citation type="submission" date="2019-07" db="EMBL/GenBank/DDBJ databases">
        <title>Draft genome assembly of a fouling barnacle, Amphibalanus amphitrite (Darwin, 1854): The first reference genome for Thecostraca.</title>
        <authorList>
            <person name="Kim W."/>
        </authorList>
    </citation>
    <scope>NUCLEOTIDE SEQUENCE [LARGE SCALE GENOMIC DNA]</scope>
    <source>
        <strain evidence="14">SNU_AA5</strain>
        <tissue evidence="14">Soma without cirri and trophi</tissue>
    </source>
</reference>
<evidence type="ECO:0000313" key="14">
    <source>
        <dbReference type="EMBL" id="KAF0314167.1"/>
    </source>
</evidence>
<evidence type="ECO:0000256" key="7">
    <source>
        <dbReference type="ARBA" id="ARBA00023242"/>
    </source>
</evidence>
<comment type="caution">
    <text evidence="14">The sequence shown here is derived from an EMBL/GenBank/DDBJ whole genome shotgun (WGS) entry which is preliminary data.</text>
</comment>
<dbReference type="InterPro" id="IPR039462">
    <property type="entry name" value="Nup159/Nup146_N"/>
</dbReference>
<proteinExistence type="inferred from homology"/>
<dbReference type="PANTHER" id="PTHR22842:SF3">
    <property type="entry name" value="WD REPEAT DOMAIN-CONTAINING PROTEIN 83"/>
    <property type="match status" value="1"/>
</dbReference>
<evidence type="ECO:0000256" key="12">
    <source>
        <dbReference type="SAM" id="MobiDB-lite"/>
    </source>
</evidence>
<evidence type="ECO:0000256" key="9">
    <source>
        <dbReference type="ARBA" id="ARBA00040453"/>
    </source>
</evidence>
<keyword evidence="5 11" id="KW-0853">WD repeat</keyword>
<dbReference type="InterPro" id="IPR036322">
    <property type="entry name" value="WD40_repeat_dom_sf"/>
</dbReference>
<keyword evidence="6" id="KW-0677">Repeat</keyword>
<feature type="compositionally biased region" description="Low complexity" evidence="12">
    <location>
        <begin position="14"/>
        <end position="24"/>
    </location>
</feature>
<keyword evidence="7" id="KW-0539">Nucleus</keyword>
<dbReference type="AlphaFoldDB" id="A0A6A4X4H3"/>
<dbReference type="PROSITE" id="PS00678">
    <property type="entry name" value="WD_REPEATS_1"/>
    <property type="match status" value="1"/>
</dbReference>
<evidence type="ECO:0000256" key="4">
    <source>
        <dbReference type="ARBA" id="ARBA00022490"/>
    </source>
</evidence>
<name>A0A6A4X4H3_AMPAM</name>
<evidence type="ECO:0000256" key="10">
    <source>
        <dbReference type="ARBA" id="ARBA00042222"/>
    </source>
</evidence>
<keyword evidence="3" id="KW-0813">Transport</keyword>
<dbReference type="InterPro" id="IPR051980">
    <property type="entry name" value="WD_repeat_MORG1"/>
</dbReference>
<dbReference type="Proteomes" id="UP000440578">
    <property type="component" value="Unassembled WGS sequence"/>
</dbReference>
<dbReference type="InterPro" id="IPR015943">
    <property type="entry name" value="WD40/YVTN_repeat-like_dom_sf"/>
</dbReference>
<evidence type="ECO:0000313" key="15">
    <source>
        <dbReference type="Proteomes" id="UP000440578"/>
    </source>
</evidence>
<dbReference type="Pfam" id="PF16755">
    <property type="entry name" value="Beta-prop_NUP159_NUP214"/>
    <property type="match status" value="1"/>
</dbReference>
<evidence type="ECO:0000256" key="2">
    <source>
        <dbReference type="ARBA" id="ARBA00004496"/>
    </source>
</evidence>
<evidence type="ECO:0000256" key="11">
    <source>
        <dbReference type="PROSITE-ProRule" id="PRU00221"/>
    </source>
</evidence>
<evidence type="ECO:0000256" key="8">
    <source>
        <dbReference type="ARBA" id="ARBA00038145"/>
    </source>
</evidence>
<dbReference type="InterPro" id="IPR019775">
    <property type="entry name" value="WD40_repeat_CS"/>
</dbReference>
<dbReference type="PANTHER" id="PTHR22842">
    <property type="entry name" value="WD40 REPEAT PROTEIN"/>
    <property type="match status" value="1"/>
</dbReference>
<accession>A0A6A4X4H3</accession>
<gene>
    <name evidence="14" type="primary">wdr83</name>
    <name evidence="14" type="ORF">FJT64_015379</name>
</gene>
<dbReference type="GO" id="GO:0000398">
    <property type="term" value="P:mRNA splicing, via spliceosome"/>
    <property type="evidence" value="ECO:0007669"/>
    <property type="project" value="TreeGrafter"/>
</dbReference>
<dbReference type="OrthoDB" id="71437at2759"/>
<keyword evidence="15" id="KW-1185">Reference proteome</keyword>
<keyword evidence="4" id="KW-0963">Cytoplasm</keyword>
<organism evidence="14 15">
    <name type="scientific">Amphibalanus amphitrite</name>
    <name type="common">Striped barnacle</name>
    <name type="synonym">Balanus amphitrite</name>
    <dbReference type="NCBI Taxonomy" id="1232801"/>
    <lineage>
        <taxon>Eukaryota</taxon>
        <taxon>Metazoa</taxon>
        <taxon>Ecdysozoa</taxon>
        <taxon>Arthropoda</taxon>
        <taxon>Crustacea</taxon>
        <taxon>Multicrustacea</taxon>
        <taxon>Cirripedia</taxon>
        <taxon>Thoracica</taxon>
        <taxon>Thoracicalcarea</taxon>
        <taxon>Balanomorpha</taxon>
        <taxon>Balanoidea</taxon>
        <taxon>Balanidae</taxon>
        <taxon>Amphibalaninae</taxon>
        <taxon>Amphibalanus</taxon>
    </lineage>
</organism>
<dbReference type="SUPFAM" id="SSF50978">
    <property type="entry name" value="WD40 repeat-like"/>
    <property type="match status" value="1"/>
</dbReference>
<dbReference type="Gene3D" id="2.130.10.10">
    <property type="entry name" value="YVTN repeat-like/Quinoprotein amine dehydrogenase"/>
    <property type="match status" value="1"/>
</dbReference>
<comment type="subcellular location">
    <subcellularLocation>
        <location evidence="2">Cytoplasm</location>
    </subcellularLocation>
    <subcellularLocation>
        <location evidence="1">Nucleus</location>
    </subcellularLocation>
</comment>
<feature type="repeat" description="WD" evidence="11">
    <location>
        <begin position="78"/>
        <end position="119"/>
    </location>
</feature>
<feature type="domain" description="Nucleoporin Nup159/Nup146 N-terminal" evidence="13">
    <location>
        <begin position="125"/>
        <end position="247"/>
    </location>
</feature>
<dbReference type="EMBL" id="VIIS01000042">
    <property type="protein sequence ID" value="KAF0314167.1"/>
    <property type="molecule type" value="Genomic_DNA"/>
</dbReference>
<comment type="similarity">
    <text evidence="8">Belongs to the WD repeat MORG1 family.</text>
</comment>
<evidence type="ECO:0000256" key="1">
    <source>
        <dbReference type="ARBA" id="ARBA00004123"/>
    </source>
</evidence>
<dbReference type="CDD" id="cd00200">
    <property type="entry name" value="WD40"/>
    <property type="match status" value="1"/>
</dbReference>
<feature type="repeat" description="WD" evidence="11">
    <location>
        <begin position="36"/>
        <end position="77"/>
    </location>
</feature>
<dbReference type="GO" id="GO:0005737">
    <property type="term" value="C:cytoplasm"/>
    <property type="evidence" value="ECO:0007669"/>
    <property type="project" value="UniProtKB-SubCell"/>
</dbReference>
<evidence type="ECO:0000256" key="5">
    <source>
        <dbReference type="ARBA" id="ARBA00022574"/>
    </source>
</evidence>
<feature type="region of interest" description="Disordered" evidence="12">
    <location>
        <begin position="1"/>
        <end position="24"/>
    </location>
</feature>
<dbReference type="InterPro" id="IPR001680">
    <property type="entry name" value="WD40_rpt"/>
</dbReference>
<dbReference type="PROSITE" id="PS50082">
    <property type="entry name" value="WD_REPEATS_2"/>
    <property type="match status" value="3"/>
</dbReference>
<dbReference type="SMART" id="SM00320">
    <property type="entry name" value="WD40"/>
    <property type="match status" value="7"/>
</dbReference>
<evidence type="ECO:0000259" key="13">
    <source>
        <dbReference type="Pfam" id="PF16755"/>
    </source>
</evidence>
<protein>
    <recommendedName>
        <fullName evidence="9">WD repeat domain-containing protein 83</fullName>
    </recommendedName>
    <alternativeName>
        <fullName evidence="10">Mitogen-activated protein kinase organizer 1</fullName>
    </alternativeName>
</protein>
<evidence type="ECO:0000256" key="3">
    <source>
        <dbReference type="ARBA" id="ARBA00022448"/>
    </source>
</evidence>
<dbReference type="GO" id="GO:0071013">
    <property type="term" value="C:catalytic step 2 spliceosome"/>
    <property type="evidence" value="ECO:0007669"/>
    <property type="project" value="TreeGrafter"/>
</dbReference>
<sequence>MSEPSPTIGPAPAPADGAPVGSGAAASLPTVLRRQHDCQQGAVRAARLSADGAFCLTAGSDKTLKLWNPYRGTHLKTYLGHGHEVLDAAGACDNSRLLSCGADKAVIVWEVSSGRVLNKWRSHAAAVTCCRFSEDASLALSGSVDGSVRAFDCRSRRTEPIQTLDEATDSVTALQVTDHEIVSGSADGRVRRYDLRNGRLTTDTVGDSVTCVTLSRDGQCLLVGCMDATVKLLDRETGELLNEFSGHANRQYPLGSCLDAADAHVLSGSEEGAVHCWELVSGKLATKLTHPRAAVVHSLAFHPSRAALVTAAGGAFFLWDTGEEAEGEER</sequence>